<keyword evidence="2" id="KW-0418">Kinase</keyword>
<organism evidence="2 3">
    <name type="scientific">Amycolatopsis sacchari</name>
    <dbReference type="NCBI Taxonomy" id="115433"/>
    <lineage>
        <taxon>Bacteria</taxon>
        <taxon>Bacillati</taxon>
        <taxon>Actinomycetota</taxon>
        <taxon>Actinomycetes</taxon>
        <taxon>Pseudonocardiales</taxon>
        <taxon>Pseudonocardiaceae</taxon>
        <taxon>Amycolatopsis</taxon>
    </lineage>
</organism>
<dbReference type="InterPro" id="IPR043129">
    <property type="entry name" value="ATPase_NBD"/>
</dbReference>
<dbReference type="Pfam" id="PF00480">
    <property type="entry name" value="ROK"/>
    <property type="match status" value="1"/>
</dbReference>
<reference evidence="2 3" key="1">
    <citation type="submission" date="2016-10" db="EMBL/GenBank/DDBJ databases">
        <authorList>
            <person name="de Groot N.N."/>
        </authorList>
    </citation>
    <scope>NUCLEOTIDE SEQUENCE [LARGE SCALE GENOMIC DNA]</scope>
    <source>
        <strain evidence="2 3">DSM 44468</strain>
    </source>
</reference>
<keyword evidence="2" id="KW-0808">Transferase</keyword>
<dbReference type="PROSITE" id="PS01125">
    <property type="entry name" value="ROK"/>
    <property type="match status" value="1"/>
</dbReference>
<proteinExistence type="inferred from homology"/>
<dbReference type="InterPro" id="IPR000600">
    <property type="entry name" value="ROK"/>
</dbReference>
<dbReference type="RefSeq" id="WP_091504389.1">
    <property type="nucleotide sequence ID" value="NZ_CBDRCA010000021.1"/>
</dbReference>
<dbReference type="EMBL" id="FORP01000002">
    <property type="protein sequence ID" value="SFI87882.1"/>
    <property type="molecule type" value="Genomic_DNA"/>
</dbReference>
<name>A0A1I3LT31_9PSEU</name>
<dbReference type="AlphaFoldDB" id="A0A1I3LT31"/>
<dbReference type="InterPro" id="IPR049874">
    <property type="entry name" value="ROK_cs"/>
</dbReference>
<dbReference type="SUPFAM" id="SSF53067">
    <property type="entry name" value="Actin-like ATPase domain"/>
    <property type="match status" value="1"/>
</dbReference>
<dbReference type="PANTHER" id="PTHR18964">
    <property type="entry name" value="ROK (REPRESSOR, ORF, KINASE) FAMILY"/>
    <property type="match status" value="1"/>
</dbReference>
<dbReference type="Proteomes" id="UP000199025">
    <property type="component" value="Unassembled WGS sequence"/>
</dbReference>
<evidence type="ECO:0000256" key="1">
    <source>
        <dbReference type="ARBA" id="ARBA00006479"/>
    </source>
</evidence>
<dbReference type="OrthoDB" id="9810372at2"/>
<gene>
    <name evidence="2" type="ORF">SAMN05421835_10234</name>
</gene>
<evidence type="ECO:0000313" key="2">
    <source>
        <dbReference type="EMBL" id="SFI87882.1"/>
    </source>
</evidence>
<dbReference type="Gene3D" id="3.30.420.40">
    <property type="match status" value="2"/>
</dbReference>
<dbReference type="PANTHER" id="PTHR18964:SF169">
    <property type="entry name" value="N-ACETYLMANNOSAMINE KINASE"/>
    <property type="match status" value="1"/>
</dbReference>
<dbReference type="STRING" id="115433.SAMN05421835_10234"/>
<dbReference type="GO" id="GO:0016301">
    <property type="term" value="F:kinase activity"/>
    <property type="evidence" value="ECO:0007669"/>
    <property type="project" value="UniProtKB-KW"/>
</dbReference>
<sequence>MTARFWAGLDIGGSKTLAVLCDERGEVVAEAVRPTPATEGGESILDIAAGLVRSFGVTPAGIGVGAAGVVDPNTGTVLATGDSFTGWAGTAINAGLSARLGVPARAENDVRAFLLGEAAGLRNALGVTLGTGVGGALLVDGRLLRGRGAGEIGHVGAFGDEPCSCGQRGHLEAYASGRSLSRRYAARTGASLTAQEIAAAAEAGDAVAAAVYEEAGRHLGSAVAQAGGLLGLDLAILGGSVVASWPLLEKAVLRALEAQPLLSGTPVRIRLSRLGSRAVALGAVRLVRE</sequence>
<evidence type="ECO:0000313" key="3">
    <source>
        <dbReference type="Proteomes" id="UP000199025"/>
    </source>
</evidence>
<accession>A0A1I3LT31</accession>
<keyword evidence="3" id="KW-1185">Reference proteome</keyword>
<comment type="similarity">
    <text evidence="1">Belongs to the ROK (NagC/XylR) family.</text>
</comment>
<protein>
    <submittedName>
        <fullName evidence="2">Glucokinase</fullName>
    </submittedName>
</protein>